<evidence type="ECO:0000313" key="9">
    <source>
        <dbReference type="EMBL" id="MBM7642130.1"/>
    </source>
</evidence>
<dbReference type="RefSeq" id="WP_205008983.1">
    <property type="nucleotide sequence ID" value="NZ_JAFBEH010000005.1"/>
</dbReference>
<evidence type="ECO:0000256" key="6">
    <source>
        <dbReference type="ARBA" id="ARBA00023136"/>
    </source>
</evidence>
<dbReference type="InterPro" id="IPR037185">
    <property type="entry name" value="EmrE-like"/>
</dbReference>
<feature type="domain" description="EamA" evidence="8">
    <location>
        <begin position="7"/>
        <end position="144"/>
    </location>
</feature>
<sequence length="301" mass="32741">MNKQLQGSLMVLIAGTAWGISGVSGQYLMAHGMNVNLLTSLRLLISGLVLTLMAYLGQRERFKQMLKSPKTMVGIVLFSLLGLLMNQYAYLNAIKETNAGTATVLQYVTPILILAYVCLKSRQRPSLIELVAIVMAILGTYIMATHGQFNQLAITPLGLFWGLASAVTYSLYILIPAKLIAEWGSLIIIGPAMLVGGVAFPIFTQSWQYPLDLAPRNLLALFGIIVIGTLFAYTVFLKGTTIVGPVKGSLFASVEPIASVFFAVLIMKESFYAIDFLGMLLIILAVVLISLKDLMALNRNI</sequence>
<evidence type="ECO:0000313" key="10">
    <source>
        <dbReference type="Proteomes" id="UP000697472"/>
    </source>
</evidence>
<evidence type="ECO:0000259" key="8">
    <source>
        <dbReference type="Pfam" id="PF00892"/>
    </source>
</evidence>
<dbReference type="Proteomes" id="UP000697472">
    <property type="component" value="Unassembled WGS sequence"/>
</dbReference>
<dbReference type="EMBL" id="JAFBEH010000005">
    <property type="protein sequence ID" value="MBM7642130.1"/>
    <property type="molecule type" value="Genomic_DNA"/>
</dbReference>
<feature type="transmembrane region" description="Helical" evidence="7">
    <location>
        <begin position="152"/>
        <end position="174"/>
    </location>
</feature>
<dbReference type="PANTHER" id="PTHR32322">
    <property type="entry name" value="INNER MEMBRANE TRANSPORTER"/>
    <property type="match status" value="1"/>
</dbReference>
<dbReference type="PANTHER" id="PTHR32322:SF18">
    <property type="entry name" value="S-ADENOSYLMETHIONINE_S-ADENOSYLHOMOCYSTEINE TRANSPORTER"/>
    <property type="match status" value="1"/>
</dbReference>
<keyword evidence="3" id="KW-1003">Cell membrane</keyword>
<reference evidence="9 10" key="1">
    <citation type="submission" date="2021-01" db="EMBL/GenBank/DDBJ databases">
        <title>Genomic Encyclopedia of Type Strains, Phase IV (KMG-IV): sequencing the most valuable type-strain genomes for metagenomic binning, comparative biology and taxonomic classification.</title>
        <authorList>
            <person name="Goeker M."/>
        </authorList>
    </citation>
    <scope>NUCLEOTIDE SEQUENCE [LARGE SCALE GENOMIC DNA]</scope>
    <source>
        <strain evidence="9 10">DSM 27382</strain>
    </source>
</reference>
<accession>A0ABS2PQY3</accession>
<protein>
    <submittedName>
        <fullName evidence="9">Drug/metabolite transporter (DMT)-like permease</fullName>
    </submittedName>
</protein>
<keyword evidence="5 7" id="KW-1133">Transmembrane helix</keyword>
<feature type="transmembrane region" description="Helical" evidence="7">
    <location>
        <begin position="272"/>
        <end position="291"/>
    </location>
</feature>
<evidence type="ECO:0000256" key="7">
    <source>
        <dbReference type="SAM" id="Phobius"/>
    </source>
</evidence>
<evidence type="ECO:0000256" key="5">
    <source>
        <dbReference type="ARBA" id="ARBA00022989"/>
    </source>
</evidence>
<organism evidence="9 10">
    <name type="scientific">Streptococcus loxodontisalivarius</name>
    <dbReference type="NCBI Taxonomy" id="1349415"/>
    <lineage>
        <taxon>Bacteria</taxon>
        <taxon>Bacillati</taxon>
        <taxon>Bacillota</taxon>
        <taxon>Bacilli</taxon>
        <taxon>Lactobacillales</taxon>
        <taxon>Streptococcaceae</taxon>
        <taxon>Streptococcus</taxon>
    </lineage>
</organism>
<evidence type="ECO:0000256" key="2">
    <source>
        <dbReference type="ARBA" id="ARBA00007362"/>
    </source>
</evidence>
<dbReference type="InterPro" id="IPR050638">
    <property type="entry name" value="AA-Vitamin_Transporters"/>
</dbReference>
<feature type="transmembrane region" description="Helical" evidence="7">
    <location>
        <begin position="102"/>
        <end position="119"/>
    </location>
</feature>
<feature type="transmembrane region" description="Helical" evidence="7">
    <location>
        <begin position="35"/>
        <end position="57"/>
    </location>
</feature>
<feature type="transmembrane region" description="Helical" evidence="7">
    <location>
        <begin position="218"/>
        <end position="236"/>
    </location>
</feature>
<feature type="transmembrane region" description="Helical" evidence="7">
    <location>
        <begin position="248"/>
        <end position="266"/>
    </location>
</feature>
<feature type="transmembrane region" description="Helical" evidence="7">
    <location>
        <begin position="186"/>
        <end position="206"/>
    </location>
</feature>
<keyword evidence="6 7" id="KW-0472">Membrane</keyword>
<evidence type="ECO:0000256" key="1">
    <source>
        <dbReference type="ARBA" id="ARBA00004651"/>
    </source>
</evidence>
<gene>
    <name evidence="9" type="ORF">JOC28_000422</name>
</gene>
<comment type="subcellular location">
    <subcellularLocation>
        <location evidence="1">Cell membrane</location>
        <topology evidence="1">Multi-pass membrane protein</topology>
    </subcellularLocation>
</comment>
<keyword evidence="10" id="KW-1185">Reference proteome</keyword>
<feature type="transmembrane region" description="Helical" evidence="7">
    <location>
        <begin position="69"/>
        <end position="90"/>
    </location>
</feature>
<comment type="caution">
    <text evidence="9">The sequence shown here is derived from an EMBL/GenBank/DDBJ whole genome shotgun (WGS) entry which is preliminary data.</text>
</comment>
<feature type="domain" description="EamA" evidence="8">
    <location>
        <begin position="157"/>
        <end position="290"/>
    </location>
</feature>
<keyword evidence="4 7" id="KW-0812">Transmembrane</keyword>
<proteinExistence type="inferred from homology"/>
<name>A0ABS2PQY3_9STRE</name>
<dbReference type="Pfam" id="PF00892">
    <property type="entry name" value="EamA"/>
    <property type="match status" value="2"/>
</dbReference>
<evidence type="ECO:0000256" key="4">
    <source>
        <dbReference type="ARBA" id="ARBA00022692"/>
    </source>
</evidence>
<feature type="transmembrane region" description="Helical" evidence="7">
    <location>
        <begin position="126"/>
        <end position="146"/>
    </location>
</feature>
<dbReference type="SUPFAM" id="SSF103481">
    <property type="entry name" value="Multidrug resistance efflux transporter EmrE"/>
    <property type="match status" value="2"/>
</dbReference>
<evidence type="ECO:0000256" key="3">
    <source>
        <dbReference type="ARBA" id="ARBA00022475"/>
    </source>
</evidence>
<dbReference type="InterPro" id="IPR000620">
    <property type="entry name" value="EamA_dom"/>
</dbReference>
<comment type="similarity">
    <text evidence="2">Belongs to the EamA transporter family.</text>
</comment>